<evidence type="ECO:0000256" key="1">
    <source>
        <dbReference type="SAM" id="Phobius"/>
    </source>
</evidence>
<keyword evidence="3" id="KW-1185">Reference proteome</keyword>
<feature type="transmembrane region" description="Helical" evidence="1">
    <location>
        <begin position="424"/>
        <end position="444"/>
    </location>
</feature>
<sequence>MILPSIEYQVSEKTNENLDVSFGAAVSRLESEDKHAPSHTLSASDSPQIEYHHGVTPYKPDEPNPRGHLPAAFPILHTAGSFGPKMIPYGSGKSRVHEPSVIPSMTMHIEGEVVPGGWTACRHPDGQLYFWHEAKKLYTDAHLYNPKVYSLIERFANHLYQVAQEKNMVLPLDAELVLDLRVNGTCGYYFVMTSLNTLFWIHDFDITWYVSREAGVASPSKDRLARLMEYVYWLHLRNFPHGHSIPHTRVRELTGRITNLIIGVLTGPSSDPPERARMEEMLTLVPHLDDPDHHRTCALAKAMCYFTFGDFMAIEDIGEVAEPKLEPNPRPPPSIGTVRLSSRVVHIIFAMLLFAPADTMRLLKALHASPTGTRAQHWTPIVEQLKIGWQESTVFATVLLNANVAFLAIPDVIGSDFSRTPAQVASLISVASSIGSVLMGLFLLGRYRIDAEDSARDLANFRTFRKPSWGTAVEHLAVVYALPYALLMWGMLTFLVALSAECFSTHDTVSLTVTGVAWAVIAIIILWYFYGVWAAGEPHPTALEDPNRPVWGGLKHIFGRLLRCMRGKLRGNRG</sequence>
<keyword evidence="1" id="KW-0472">Membrane</keyword>
<keyword evidence="1" id="KW-1133">Transmembrane helix</keyword>
<feature type="transmembrane region" description="Helical" evidence="1">
    <location>
        <begin position="509"/>
        <end position="530"/>
    </location>
</feature>
<evidence type="ECO:0000313" key="2">
    <source>
        <dbReference type="EMBL" id="CAL1699361.1"/>
    </source>
</evidence>
<reference evidence="3" key="1">
    <citation type="submission" date="2024-04" db="EMBL/GenBank/DDBJ databases">
        <authorList>
            <person name="Shaw F."/>
            <person name="Minotto A."/>
        </authorList>
    </citation>
    <scope>NUCLEOTIDE SEQUENCE [LARGE SCALE GENOMIC DNA]</scope>
</reference>
<dbReference type="Proteomes" id="UP001497453">
    <property type="component" value="Chromosome 11"/>
</dbReference>
<feature type="transmembrane region" description="Helical" evidence="1">
    <location>
        <begin position="477"/>
        <end position="497"/>
    </location>
</feature>
<gene>
    <name evidence="2" type="ORF">GFSPODELE1_LOCUS2634</name>
</gene>
<keyword evidence="1" id="KW-0812">Transmembrane</keyword>
<proteinExistence type="predicted"/>
<organism evidence="2 3">
    <name type="scientific">Somion occarium</name>
    <dbReference type="NCBI Taxonomy" id="3059160"/>
    <lineage>
        <taxon>Eukaryota</taxon>
        <taxon>Fungi</taxon>
        <taxon>Dikarya</taxon>
        <taxon>Basidiomycota</taxon>
        <taxon>Agaricomycotina</taxon>
        <taxon>Agaricomycetes</taxon>
        <taxon>Polyporales</taxon>
        <taxon>Cerrenaceae</taxon>
        <taxon>Somion</taxon>
    </lineage>
</organism>
<accession>A0ABP1CUK2</accession>
<name>A0ABP1CUK2_9APHY</name>
<evidence type="ECO:0000313" key="3">
    <source>
        <dbReference type="Proteomes" id="UP001497453"/>
    </source>
</evidence>
<dbReference type="EMBL" id="OZ037954">
    <property type="protein sequence ID" value="CAL1699361.1"/>
    <property type="molecule type" value="Genomic_DNA"/>
</dbReference>
<protein>
    <submittedName>
        <fullName evidence="2">Uncharacterized protein</fullName>
    </submittedName>
</protein>